<gene>
    <name evidence="3" type="ORF">EV385_4659</name>
</gene>
<dbReference type="Proteomes" id="UP000292564">
    <property type="component" value="Unassembled WGS sequence"/>
</dbReference>
<evidence type="ECO:0000256" key="1">
    <source>
        <dbReference type="SAM" id="MobiDB-lite"/>
    </source>
</evidence>
<keyword evidence="2" id="KW-0812">Transmembrane</keyword>
<accession>A0A4V2G7J4</accession>
<keyword evidence="4" id="KW-1185">Reference proteome</keyword>
<sequence>MAPADHTAGGRARTYPLGALGPPKVKEGQTVTERTAAKQEPGGNAPGRLGVSARVAAGLHIGIDAEKVVVSPQRLRMRTGRAHRTQHGSVIEVVPAPPSGRSRESRVAVLWQLGLGLLVGCVVLNAFGIAWQPPALGSIGLLVLVAWVQARAARPGVLATPRGEHAHVLLAREERIAYERAVAVSHRIRRTWPELRELIDPVDADRTLARGLEQLAALLARRQQIRVLRDELIEAARTELPHGSPAADALAAQRERVEELWRETGLTANRMLRSIAAAAHTGETLLREQRVGRTARDAELAISRLAAVGGTGPSEAGPELAERTAAVVEAYRELATWV</sequence>
<feature type="region of interest" description="Disordered" evidence="1">
    <location>
        <begin position="1"/>
        <end position="48"/>
    </location>
</feature>
<evidence type="ECO:0000313" key="4">
    <source>
        <dbReference type="Proteomes" id="UP000292564"/>
    </source>
</evidence>
<evidence type="ECO:0000313" key="3">
    <source>
        <dbReference type="EMBL" id="RZU52776.1"/>
    </source>
</evidence>
<dbReference type="RefSeq" id="WP_242625388.1">
    <property type="nucleotide sequence ID" value="NZ_SHKY01000001.1"/>
</dbReference>
<name>A0A4V2G7J4_9ACTN</name>
<dbReference type="EMBL" id="SHKY01000001">
    <property type="protein sequence ID" value="RZU52776.1"/>
    <property type="molecule type" value="Genomic_DNA"/>
</dbReference>
<organism evidence="3 4">
    <name type="scientific">Krasilnikovia cinnamomea</name>
    <dbReference type="NCBI Taxonomy" id="349313"/>
    <lineage>
        <taxon>Bacteria</taxon>
        <taxon>Bacillati</taxon>
        <taxon>Actinomycetota</taxon>
        <taxon>Actinomycetes</taxon>
        <taxon>Micromonosporales</taxon>
        <taxon>Micromonosporaceae</taxon>
        <taxon>Krasilnikovia</taxon>
    </lineage>
</organism>
<feature type="transmembrane region" description="Helical" evidence="2">
    <location>
        <begin position="109"/>
        <end position="129"/>
    </location>
</feature>
<evidence type="ECO:0000256" key="2">
    <source>
        <dbReference type="SAM" id="Phobius"/>
    </source>
</evidence>
<keyword evidence="2" id="KW-1133">Transmembrane helix</keyword>
<proteinExistence type="predicted"/>
<reference evidence="3 4" key="1">
    <citation type="submission" date="2019-02" db="EMBL/GenBank/DDBJ databases">
        <title>Sequencing the genomes of 1000 actinobacteria strains.</title>
        <authorList>
            <person name="Klenk H.-P."/>
        </authorList>
    </citation>
    <scope>NUCLEOTIDE SEQUENCE [LARGE SCALE GENOMIC DNA]</scope>
    <source>
        <strain evidence="3 4">DSM 45162</strain>
    </source>
</reference>
<protein>
    <submittedName>
        <fullName evidence="3">Uncharacterized protein</fullName>
    </submittedName>
</protein>
<keyword evidence="2" id="KW-0472">Membrane</keyword>
<dbReference type="AlphaFoldDB" id="A0A4V2G7J4"/>
<comment type="caution">
    <text evidence="3">The sequence shown here is derived from an EMBL/GenBank/DDBJ whole genome shotgun (WGS) entry which is preliminary data.</text>
</comment>